<dbReference type="PANTHER" id="PTHR33067">
    <property type="entry name" value="RNA-DIRECTED DNA POLYMERASE-RELATED"/>
    <property type="match status" value="1"/>
</dbReference>
<organism evidence="3 4">
    <name type="scientific">Phoenix dactylifera</name>
    <name type="common">Date palm</name>
    <dbReference type="NCBI Taxonomy" id="42345"/>
    <lineage>
        <taxon>Eukaryota</taxon>
        <taxon>Viridiplantae</taxon>
        <taxon>Streptophyta</taxon>
        <taxon>Embryophyta</taxon>
        <taxon>Tracheophyta</taxon>
        <taxon>Spermatophyta</taxon>
        <taxon>Magnoliopsida</taxon>
        <taxon>Liliopsida</taxon>
        <taxon>Arecaceae</taxon>
        <taxon>Coryphoideae</taxon>
        <taxon>Phoeniceae</taxon>
        <taxon>Phoenix</taxon>
    </lineage>
</organism>
<evidence type="ECO:0000313" key="3">
    <source>
        <dbReference type="Proteomes" id="UP000228380"/>
    </source>
</evidence>
<dbReference type="InterPro" id="IPR043128">
    <property type="entry name" value="Rev_trsase/Diguanyl_cyclase"/>
</dbReference>
<reference evidence="4" key="1">
    <citation type="submission" date="2025-08" db="UniProtKB">
        <authorList>
            <consortium name="RefSeq"/>
        </authorList>
    </citation>
    <scope>IDENTIFICATION</scope>
    <source>
        <tissue evidence="4">Young leaves</tissue>
    </source>
</reference>
<proteinExistence type="predicted"/>
<evidence type="ECO:0000259" key="2">
    <source>
        <dbReference type="Pfam" id="PF03732"/>
    </source>
</evidence>
<dbReference type="Proteomes" id="UP000228380">
    <property type="component" value="Unplaced"/>
</dbReference>
<keyword evidence="3" id="KW-1185">Reference proteome</keyword>
<protein>
    <submittedName>
        <fullName evidence="4">Uncharacterized protein LOC120108375</fullName>
    </submittedName>
</protein>
<dbReference type="CDD" id="cd00303">
    <property type="entry name" value="retropepsin_like"/>
    <property type="match status" value="1"/>
</dbReference>
<dbReference type="PANTHER" id="PTHR33067:SF38">
    <property type="match status" value="1"/>
</dbReference>
<dbReference type="KEGG" id="pda:120108375"/>
<dbReference type="Gene3D" id="3.10.10.10">
    <property type="entry name" value="HIV Type 1 Reverse Transcriptase, subunit A, domain 1"/>
    <property type="match status" value="1"/>
</dbReference>
<feature type="region of interest" description="Disordered" evidence="1">
    <location>
        <begin position="171"/>
        <end position="240"/>
    </location>
</feature>
<dbReference type="GeneID" id="120108375"/>
<dbReference type="Gene3D" id="2.40.70.10">
    <property type="entry name" value="Acid Proteases"/>
    <property type="match status" value="1"/>
</dbReference>
<dbReference type="InterPro" id="IPR005162">
    <property type="entry name" value="Retrotrans_gag_dom"/>
</dbReference>
<dbReference type="InterPro" id="IPR021109">
    <property type="entry name" value="Peptidase_aspartic_dom_sf"/>
</dbReference>
<name>A0A8B9A3H1_PHODC</name>
<sequence length="922" mass="103191">MKRLFLEKYFPASRAANIRKEICGVRQQNGESLHEYWERFKKLCASCPHHQISEQLLIQYFYEGLLPTERSMIDAVSGGALVDKTPETARNLIANMAANSQQFGTRLDPPSKHVNEVNISSLEQQIASLTSLVRQMAVGNMQTEKACGICSVVGHPTDMCPTLQEEPTEQVNAAGGFPGQPQRKYDPYSSTYNQGWRDHPNLSYRNPQVNQPATQNRPNFQQYQQPYPPRQQPGQTSNSGMSLEDIVKTLATNTLQFQQETKQFQHEARASIQSLDNQMGQMATAISRLEAQSSGKLPSQTVVNPRENASAIVLRSGKEVEIPTKATPASSKQEKEKNIVADRNVSNDDDVPKHKFPPLSAYKPVSPFPQALAESRKDEQNKDLYETFRRCEKLKGCETVRVGENISAVIQRKLPAKCKDPGMFTIPCMIGNTRFEKAMIDLGASINVMSYSIYASLKPGPLNKTGVVIQLADRSNAYPKGVVEDVLVQVNDLVFPADFYVLDMENGDQTAPILLGRPFLKTSKTKIDVHSGTLTMEFDGEIIKFNIYDAMKYPGDDNPVYSIDVIDSLAQEVFELDGKDGLEVAISKHLETENEELVLSTDLQEIVAALNNFPKLQQSGNVSYIALPVSNGRPLPSVLQAPIPDLKPLPSHLKYVFLGDRGTLPVIISNKLSALQEEKLVQILKEHQTAIGWTIADIKGISPTTCMHRILLEEGAKPSRQPQRRLNPPIMDVVKKEILKLLEVGVIYPISDSNWVSPVQMVPKKTGITVVKNQNDELVPTRYFQIAIAPEDQEKTTFTCPFGTFAYRRMPFGLCFYRRFIKDFSKVALPLCKLLQKNMAFEFDEACKNAFDKLKELLTSAPVIQPPNWNIPFEIMCDAIEIQSLATSKVFKVNGQRLKPFFEGSQVENVAELDLEDPIYTN</sequence>
<dbReference type="OrthoDB" id="425619at2759"/>
<evidence type="ECO:0000313" key="4">
    <source>
        <dbReference type="RefSeq" id="XP_038977889.1"/>
    </source>
</evidence>
<feature type="compositionally biased region" description="Low complexity" evidence="1">
    <location>
        <begin position="215"/>
        <end position="225"/>
    </location>
</feature>
<dbReference type="AlphaFoldDB" id="A0A8B9A3H1"/>
<evidence type="ECO:0000256" key="1">
    <source>
        <dbReference type="SAM" id="MobiDB-lite"/>
    </source>
</evidence>
<feature type="compositionally biased region" description="Polar residues" evidence="1">
    <location>
        <begin position="203"/>
        <end position="214"/>
    </location>
</feature>
<dbReference type="InterPro" id="IPR043502">
    <property type="entry name" value="DNA/RNA_pol_sf"/>
</dbReference>
<gene>
    <name evidence="4" type="primary">LOC120108375</name>
</gene>
<dbReference type="Gene3D" id="3.30.70.270">
    <property type="match status" value="1"/>
</dbReference>
<dbReference type="RefSeq" id="XP_038977889.1">
    <property type="nucleotide sequence ID" value="XM_039121961.1"/>
</dbReference>
<feature type="domain" description="Retrotransposon gag" evidence="2">
    <location>
        <begin position="1"/>
        <end position="66"/>
    </location>
</feature>
<dbReference type="SUPFAM" id="SSF56672">
    <property type="entry name" value="DNA/RNA polymerases"/>
    <property type="match status" value="1"/>
</dbReference>
<dbReference type="SUPFAM" id="SSF50630">
    <property type="entry name" value="Acid proteases"/>
    <property type="match status" value="1"/>
</dbReference>
<dbReference type="Pfam" id="PF03732">
    <property type="entry name" value="Retrotrans_gag"/>
    <property type="match status" value="1"/>
</dbReference>
<accession>A0A8B9A3H1</accession>